<feature type="compositionally biased region" description="Polar residues" evidence="1">
    <location>
        <begin position="378"/>
        <end position="398"/>
    </location>
</feature>
<feature type="domain" description="Tyrosine specific protein phosphatases" evidence="3">
    <location>
        <begin position="1230"/>
        <end position="1304"/>
    </location>
</feature>
<feature type="compositionally biased region" description="Polar residues" evidence="1">
    <location>
        <begin position="444"/>
        <end position="464"/>
    </location>
</feature>
<keyword evidence="5" id="KW-1185">Reference proteome</keyword>
<dbReference type="PANTHER" id="PTHR19134:SF561">
    <property type="entry name" value="PROTEIN TYROSINE PHOSPHATASE 36E, ISOFORM A"/>
    <property type="match status" value="1"/>
</dbReference>
<feature type="compositionally biased region" description="Pro residues" evidence="1">
    <location>
        <begin position="1849"/>
        <end position="1859"/>
    </location>
</feature>
<feature type="compositionally biased region" description="Polar residues" evidence="1">
    <location>
        <begin position="531"/>
        <end position="573"/>
    </location>
</feature>
<name>A0AAN9AYD3_9CAEN</name>
<feature type="compositionally biased region" description="Polar residues" evidence="1">
    <location>
        <begin position="474"/>
        <end position="494"/>
    </location>
</feature>
<feature type="compositionally biased region" description="Polar residues" evidence="1">
    <location>
        <begin position="157"/>
        <end position="190"/>
    </location>
</feature>
<feature type="compositionally biased region" description="Polar residues" evidence="1">
    <location>
        <begin position="1882"/>
        <end position="1892"/>
    </location>
</feature>
<feature type="compositionally biased region" description="Acidic residues" evidence="1">
    <location>
        <begin position="1402"/>
        <end position="1414"/>
    </location>
</feature>
<dbReference type="Pfam" id="PF00102">
    <property type="entry name" value="Y_phosphatase"/>
    <property type="match status" value="3"/>
</dbReference>
<feature type="compositionally biased region" description="Polar residues" evidence="1">
    <location>
        <begin position="423"/>
        <end position="436"/>
    </location>
</feature>
<evidence type="ECO:0000259" key="2">
    <source>
        <dbReference type="PROSITE" id="PS50055"/>
    </source>
</evidence>
<gene>
    <name evidence="4" type="ORF">V1264_006841</name>
</gene>
<evidence type="ECO:0000259" key="3">
    <source>
        <dbReference type="PROSITE" id="PS50056"/>
    </source>
</evidence>
<dbReference type="InterPro" id="IPR050348">
    <property type="entry name" value="Protein-Tyr_Phosphatase"/>
</dbReference>
<feature type="region of interest" description="Disordered" evidence="1">
    <location>
        <begin position="306"/>
        <end position="580"/>
    </location>
</feature>
<evidence type="ECO:0000256" key="1">
    <source>
        <dbReference type="SAM" id="MobiDB-lite"/>
    </source>
</evidence>
<accession>A0AAN9AYD3</accession>
<dbReference type="SMART" id="SM00404">
    <property type="entry name" value="PTPc_motif"/>
    <property type="match status" value="2"/>
</dbReference>
<organism evidence="4 5">
    <name type="scientific">Littorina saxatilis</name>
    <dbReference type="NCBI Taxonomy" id="31220"/>
    <lineage>
        <taxon>Eukaryota</taxon>
        <taxon>Metazoa</taxon>
        <taxon>Spiralia</taxon>
        <taxon>Lophotrochozoa</taxon>
        <taxon>Mollusca</taxon>
        <taxon>Gastropoda</taxon>
        <taxon>Caenogastropoda</taxon>
        <taxon>Littorinimorpha</taxon>
        <taxon>Littorinoidea</taxon>
        <taxon>Littorinidae</taxon>
        <taxon>Littorina</taxon>
    </lineage>
</organism>
<evidence type="ECO:0000313" key="5">
    <source>
        <dbReference type="Proteomes" id="UP001374579"/>
    </source>
</evidence>
<feature type="compositionally biased region" description="Polar residues" evidence="1">
    <location>
        <begin position="320"/>
        <end position="347"/>
    </location>
</feature>
<feature type="compositionally biased region" description="Polar residues" evidence="1">
    <location>
        <begin position="72"/>
        <end position="84"/>
    </location>
</feature>
<feature type="compositionally biased region" description="Basic and acidic residues" evidence="1">
    <location>
        <begin position="348"/>
        <end position="357"/>
    </location>
</feature>
<dbReference type="EMBL" id="JBAMIC010000018">
    <property type="protein sequence ID" value="KAK7095437.1"/>
    <property type="molecule type" value="Genomic_DNA"/>
</dbReference>
<dbReference type="InterPro" id="IPR003595">
    <property type="entry name" value="Tyr_Pase_cat"/>
</dbReference>
<feature type="domain" description="Tyrosine-protein phosphatase" evidence="2">
    <location>
        <begin position="1383"/>
        <end position="1670"/>
    </location>
</feature>
<dbReference type="PANTHER" id="PTHR19134">
    <property type="entry name" value="RECEPTOR-TYPE TYROSINE-PROTEIN PHOSPHATASE"/>
    <property type="match status" value="1"/>
</dbReference>
<protein>
    <submittedName>
        <fullName evidence="4">Uncharacterized protein</fullName>
    </submittedName>
</protein>
<feature type="compositionally biased region" description="Polar residues" evidence="1">
    <location>
        <begin position="269"/>
        <end position="278"/>
    </location>
</feature>
<dbReference type="PROSITE" id="PS50055">
    <property type="entry name" value="TYR_PHOSPHATASE_PTP"/>
    <property type="match status" value="2"/>
</dbReference>
<feature type="compositionally biased region" description="Low complexity" evidence="1">
    <location>
        <begin position="1822"/>
        <end position="1833"/>
    </location>
</feature>
<dbReference type="CDD" id="cd00047">
    <property type="entry name" value="PTPc"/>
    <property type="match status" value="1"/>
</dbReference>
<dbReference type="SUPFAM" id="SSF52799">
    <property type="entry name" value="(Phosphotyrosine protein) phosphatases II"/>
    <property type="match status" value="2"/>
</dbReference>
<reference evidence="4 5" key="1">
    <citation type="submission" date="2024-02" db="EMBL/GenBank/DDBJ databases">
        <title>Chromosome-scale genome assembly of the rough periwinkle Littorina saxatilis.</title>
        <authorList>
            <person name="De Jode A."/>
            <person name="Faria R."/>
            <person name="Formenti G."/>
            <person name="Sims Y."/>
            <person name="Smith T.P."/>
            <person name="Tracey A."/>
            <person name="Wood J.M.D."/>
            <person name="Zagrodzka Z.B."/>
            <person name="Johannesson K."/>
            <person name="Butlin R.K."/>
            <person name="Leder E.H."/>
        </authorList>
    </citation>
    <scope>NUCLEOTIDE SEQUENCE [LARGE SCALE GENOMIC DNA]</scope>
    <source>
        <strain evidence="4">Snail1</strain>
        <tissue evidence="4">Muscle</tissue>
    </source>
</reference>
<feature type="region of interest" description="Disordered" evidence="1">
    <location>
        <begin position="1"/>
        <end position="287"/>
    </location>
</feature>
<proteinExistence type="predicted"/>
<feature type="region of interest" description="Disordered" evidence="1">
    <location>
        <begin position="1386"/>
        <end position="1414"/>
    </location>
</feature>
<feature type="domain" description="Tyrosine specific protein phosphatases" evidence="3">
    <location>
        <begin position="1587"/>
        <end position="1661"/>
    </location>
</feature>
<dbReference type="InterPro" id="IPR000242">
    <property type="entry name" value="PTP_cat"/>
</dbReference>
<feature type="domain" description="Tyrosine-protein phosphatase" evidence="2">
    <location>
        <begin position="1054"/>
        <end position="1313"/>
    </location>
</feature>
<feature type="region of interest" description="Disordered" evidence="1">
    <location>
        <begin position="1793"/>
        <end position="1978"/>
    </location>
</feature>
<comment type="caution">
    <text evidence="4">The sequence shown here is derived from an EMBL/GenBank/DDBJ whole genome shotgun (WGS) entry which is preliminary data.</text>
</comment>
<feature type="compositionally biased region" description="Polar residues" evidence="1">
    <location>
        <begin position="669"/>
        <end position="684"/>
    </location>
</feature>
<dbReference type="PRINTS" id="PR00700">
    <property type="entry name" value="PRTYPHPHTASE"/>
</dbReference>
<dbReference type="GO" id="GO:0004725">
    <property type="term" value="F:protein tyrosine phosphatase activity"/>
    <property type="evidence" value="ECO:0007669"/>
    <property type="project" value="InterPro"/>
</dbReference>
<dbReference type="SMART" id="SM00194">
    <property type="entry name" value="PTPc"/>
    <property type="match status" value="2"/>
</dbReference>
<feature type="compositionally biased region" description="Polar residues" evidence="1">
    <location>
        <begin position="1955"/>
        <end position="1973"/>
    </location>
</feature>
<dbReference type="Gene3D" id="3.90.190.10">
    <property type="entry name" value="Protein tyrosine phosphatase superfamily"/>
    <property type="match status" value="2"/>
</dbReference>
<feature type="compositionally biased region" description="Polar residues" evidence="1">
    <location>
        <begin position="1389"/>
        <end position="1400"/>
    </location>
</feature>
<feature type="compositionally biased region" description="Polar residues" evidence="1">
    <location>
        <begin position="199"/>
        <end position="224"/>
    </location>
</feature>
<dbReference type="InterPro" id="IPR000387">
    <property type="entry name" value="Tyr_Pase_dom"/>
</dbReference>
<dbReference type="InterPro" id="IPR029021">
    <property type="entry name" value="Prot-tyrosine_phosphatase-like"/>
</dbReference>
<evidence type="ECO:0000313" key="4">
    <source>
        <dbReference type="EMBL" id="KAK7095437.1"/>
    </source>
</evidence>
<feature type="region of interest" description="Disordered" evidence="1">
    <location>
        <begin position="620"/>
        <end position="739"/>
    </location>
</feature>
<feature type="region of interest" description="Disordered" evidence="1">
    <location>
        <begin position="1539"/>
        <end position="1577"/>
    </location>
</feature>
<sequence>MTLSSLTSAWKEGEDGDAWSLDTGPEENTQYADPASQGRTRPRLPSAAAQNANTTHPEAEDAQFVDGLVDSLSKTPLENRSKNSPRAGGTDAEKKVAQAQKAQGINQRGRQLPEIPIQQWRSNPAADAGTNTGPPFLIVRRVVQPKSSSGRGKLSKATDTSEQQTDVSGKSFEPQLNNESQKQSQFNSGLLGNAEHTSDSAYQQQVSSNSPFKSHQNTLSSSKASLGAPALKGRPSSKVGIVGRVNTRGGGESQPGRGQISIKPKVASVKNSSPSRNGASAIRKPAVAAKKAKVSVHKNGESRITFKAQVEQTGPEETKINLNNPGTDNTNKTAATVSLKSSQTSDQLDSKKEKESDAAQFEDSLTSQIQRDRDTENTDSSIGSTTNTAQPKAKMQSSDDADDNFGASKETNSESKQPEIPSVSKQPQSLEATVSASFEDKRSGSSAIDTNAKTGLRQNTNESVSDGKVRNTETVEQYNPSAGNAHTRNNTAQEQELPRLNAGKSETKQVINPEQEDSTNEPLTELKSAPTDKSMTERGNVSYSFYESETPSSDKLGSSEETMGNKEPASSQEKVSDHTQKTSLETMNAMANTIGKSIGKAQHNVRRKRAAMANTGRAIFAHKNNQSPFSADYPANRNRKSTPDADHFNNRNRKSTSSIGNRNRKSRSDTSNLIHKISRSTTKNDANRNRKSTFNTEHNPHRSRKSTSNTGNSSFRKKRTLKTASGAIKSNTENRPFRGKRTIKAARGEITAHIESRPFRGKRTIKAARGEITAHIENRPLRGKRTIKAARGEITAYIEKRPFRNKRTINTARGKITAHIKNSPFRNKRTLKAASGAMVARKHSAVYKLPPGQIVAELTPEQLKKKGLNFVIGDGGTYNGFINSRLSSEGRYNVYVVANSEVEDIKFSVSRALAVSMPLEPSESRTIAGRRRDNYIVMGVMLSIAFIILLVMIWIKCQQYQTDNLVGCTCCRFDIPNQFWMSSFEFGKPMNRLGTPLLSARDQQYVTEERHWSDTHSLSEPRVITTGRELLLPSQVGMLPPSHQNPANAEPITFRKEFLSLPRVNHANPTLAGTMHKERNNTPTILPYDATRVVLDHDGTGGGDYYNASYLTGYMDDNGRRGTYIGAQCPFDEGTALDMWRLIYQHSVPTVVVLSKVIEDGVLKCFKFWPEVGRSEHGPFVLQAVDHFSYAHYTEHLVSVKKRKRKNEELVVRIFCFSSWPEKGVPQDSTPFVELCTRVHKSHGANTAPILVQCDTGSGRTAVFIAGDILLAQYATENQASVYDVVCALRSERPHMVQNFPQYAFIYQALLEEMHAGDTWVSEDLRERYRELSRHNANTGRTYLRDQFMMLELMLSKPEVKADPAKGDGPLSNSVPDLIPGKRLEFNIPTPQNRNASSNAEPPDEIYDDDDDNDSLEGLEPVAMVDGYRRKKQFLMTNTPLPSGVSDFWQYVYENDVRSIVVMEEPDPSMAAGRSRGEYWPMSGSRMWDPFLVELLDVSNSEEGITVRTFRVVHMHRTRDEPRTVRQFQFHGWTASPEPGVGRQARRSVLSRPPSHYSMMHDEGLTRGTSRRGSQCCPPPTTRAVLLCLNNMVRQWQDHVSVDSTPILVHCRDGVLCSGLFVALSLIAARMDEENLVSIYRVCRSIRKVSPHAIGNFDQYKFLYKVLWDYINLPPDGSPQEHFVPPLDSPEFEHRPMRGRYIDTEELPDYPEDSEDYVPGGMYGTTRNDGNFTAEPQEHDYYDTFATMEVMETEEETMGDCVARNSSYYCAGSRPTPTSFHRAHALSSLSSTNDESFRFTPHSFNPVADRPPRQGARYSGYPSPVKAPSPSSSQRRRSSMSPVGRRELPPTPNRTPPRTPSRTQPSSFLSRTPSPAPRCRPQSLSPVTQSRLHSPPQRKRRESAAGRMVGGDAPRTSPARERGSVGGRRGSTGASPARNRGSARASPAARDRGSTRSSPVRPSLGNSPVQVKSESVVKETTEMMDEKGVFYRQEVTDYIQELSPHDTTTTSHSDISDF</sequence>
<dbReference type="PROSITE" id="PS50056">
    <property type="entry name" value="TYR_PHOSPHATASE_2"/>
    <property type="match status" value="2"/>
</dbReference>
<dbReference type="Proteomes" id="UP001374579">
    <property type="component" value="Unassembled WGS sequence"/>
</dbReference>